<dbReference type="OrthoDB" id="1495621at2"/>
<proteinExistence type="inferred from homology"/>
<evidence type="ECO:0000256" key="1">
    <source>
        <dbReference type="ARBA" id="ARBA00010013"/>
    </source>
</evidence>
<evidence type="ECO:0000313" key="4">
    <source>
        <dbReference type="EMBL" id="KAE8764855.1"/>
    </source>
</evidence>
<dbReference type="InterPro" id="IPR018470">
    <property type="entry name" value="Metal-bd_Tp34-typ"/>
</dbReference>
<feature type="region of interest" description="Disordered" evidence="3">
    <location>
        <begin position="1"/>
        <end position="21"/>
    </location>
</feature>
<evidence type="ECO:0000256" key="3">
    <source>
        <dbReference type="SAM" id="MobiDB-lite"/>
    </source>
</evidence>
<dbReference type="EMBL" id="WHJE01000021">
    <property type="protein sequence ID" value="KAE8764855.1"/>
    <property type="molecule type" value="Genomic_DNA"/>
</dbReference>
<gene>
    <name evidence="4" type="ORF">GB883_06960</name>
</gene>
<organism evidence="4 5">
    <name type="scientific">Georgenia thermotolerans</name>
    <dbReference type="NCBI Taxonomy" id="527326"/>
    <lineage>
        <taxon>Bacteria</taxon>
        <taxon>Bacillati</taxon>
        <taxon>Actinomycetota</taxon>
        <taxon>Actinomycetes</taxon>
        <taxon>Micrococcales</taxon>
        <taxon>Bogoriellaceae</taxon>
        <taxon>Georgenia</taxon>
    </lineage>
</organism>
<feature type="compositionally biased region" description="Polar residues" evidence="3">
    <location>
        <begin position="12"/>
        <end position="21"/>
    </location>
</feature>
<comment type="caution">
    <text evidence="4">The sequence shown here is derived from an EMBL/GenBank/DDBJ whole genome shotgun (WGS) entry which is preliminary data.</text>
</comment>
<evidence type="ECO:0008006" key="6">
    <source>
        <dbReference type="Google" id="ProtNLM"/>
    </source>
</evidence>
<dbReference type="AlphaFoldDB" id="A0A7J5UR03"/>
<evidence type="ECO:0000256" key="2">
    <source>
        <dbReference type="ARBA" id="ARBA00022729"/>
    </source>
</evidence>
<evidence type="ECO:0000313" key="5">
    <source>
        <dbReference type="Proteomes" id="UP000451860"/>
    </source>
</evidence>
<accession>A0A7J5UR03</accession>
<protein>
    <recommendedName>
        <fullName evidence="6">Fe2+ transport protein</fullName>
    </recommendedName>
</protein>
<keyword evidence="5" id="KW-1185">Reference proteome</keyword>
<dbReference type="RefSeq" id="WP_152200343.1">
    <property type="nucleotide sequence ID" value="NZ_VUKF01000003.1"/>
</dbReference>
<dbReference type="Pfam" id="PF10634">
    <property type="entry name" value="Iron_transport"/>
    <property type="match status" value="1"/>
</dbReference>
<dbReference type="Proteomes" id="UP000451860">
    <property type="component" value="Unassembled WGS sequence"/>
</dbReference>
<keyword evidence="2" id="KW-0732">Signal</keyword>
<dbReference type="InterPro" id="IPR038482">
    <property type="entry name" value="Tp34-type_sf"/>
</dbReference>
<sequence length="191" mass="21371">MADETTPAPMNPDSSEATTPQLRRAVEQGEAYGRALQYMTQEVAHDGGEQEAGQYRIGYAIEDAEGMYHFHDGDLVWRNPEGENAHVEIAVRDAADGRFVPGLHVTATLVTPGGQELGPHVQELVWHPMLYHYARNWTLPEDGEYTLRVHVDPPTFMRHDEINGRRFTEPVDAEFTGVQIERGAEPVQPPS</sequence>
<dbReference type="Gene3D" id="2.60.40.2480">
    <property type="entry name" value="Periplasmic metal-binding protein Tp34-type"/>
    <property type="match status" value="1"/>
</dbReference>
<name>A0A7J5UR03_9MICO</name>
<comment type="similarity">
    <text evidence="1">Belongs to the UPF0423 family.</text>
</comment>
<reference evidence="4 5" key="1">
    <citation type="submission" date="2019-10" db="EMBL/GenBank/DDBJ databases">
        <title>Georgenia wutianyii sp. nov. and Georgenia yuyongxinii sp. nov. isolated from plateau pika (Ochotona curzoniae) in the Qinghai-Tibet plateau of China.</title>
        <authorList>
            <person name="Tian Z."/>
        </authorList>
    </citation>
    <scope>NUCLEOTIDE SEQUENCE [LARGE SCALE GENOMIC DNA]</scope>
    <source>
        <strain evidence="4 5">DSM 21501</strain>
    </source>
</reference>